<dbReference type="InterPro" id="IPR018673">
    <property type="entry name" value="DUF2141"/>
</dbReference>
<gene>
    <name evidence="1" type="ORF">JFL75_05955</name>
</gene>
<proteinExistence type="predicted"/>
<sequence>MSSIKKPILFFFLVFLELSGLSADVPVTLEIRNVVRDGGTVYAAIATGEEFRSKSPGLRFEISPDSETAVLDVSVPEGEYGITVYQDRSGNNQLDTGFLGIPREPVGMSNYDGRGIPGGFKKIKVPIHSRTGTITIRLYTF</sequence>
<dbReference type="KEGG" id="bhc:JFL75_05955"/>
<keyword evidence="2" id="KW-1185">Reference proteome</keyword>
<name>A0A7T7XQ41_9SPIR</name>
<evidence type="ECO:0000313" key="2">
    <source>
        <dbReference type="Proteomes" id="UP000595917"/>
    </source>
</evidence>
<organism evidence="1 2">
    <name type="scientific">Breznakiella homolactica</name>
    <dbReference type="NCBI Taxonomy" id="2798577"/>
    <lineage>
        <taxon>Bacteria</taxon>
        <taxon>Pseudomonadati</taxon>
        <taxon>Spirochaetota</taxon>
        <taxon>Spirochaetia</taxon>
        <taxon>Spirochaetales</taxon>
        <taxon>Breznakiellaceae</taxon>
        <taxon>Breznakiella</taxon>
    </lineage>
</organism>
<dbReference type="Proteomes" id="UP000595917">
    <property type="component" value="Chromosome"/>
</dbReference>
<reference evidence="1" key="1">
    <citation type="submission" date="2021-01" db="EMBL/GenBank/DDBJ databases">
        <title>Description of Breznakiella homolactica.</title>
        <authorList>
            <person name="Song Y."/>
            <person name="Brune A."/>
        </authorList>
    </citation>
    <scope>NUCLEOTIDE SEQUENCE</scope>
    <source>
        <strain evidence="1">RmG30</strain>
    </source>
</reference>
<dbReference type="Pfam" id="PF09912">
    <property type="entry name" value="DUF2141"/>
    <property type="match status" value="1"/>
</dbReference>
<accession>A0A7T7XQ41</accession>
<protein>
    <submittedName>
        <fullName evidence="1">DUF2141 domain-containing protein</fullName>
    </submittedName>
</protein>
<evidence type="ECO:0000313" key="1">
    <source>
        <dbReference type="EMBL" id="QQO10456.1"/>
    </source>
</evidence>
<dbReference type="RefSeq" id="WP_215627760.1">
    <property type="nucleotide sequence ID" value="NZ_CP067089.2"/>
</dbReference>
<dbReference type="AlphaFoldDB" id="A0A7T7XQ41"/>
<dbReference type="EMBL" id="CP067089">
    <property type="protein sequence ID" value="QQO10456.1"/>
    <property type="molecule type" value="Genomic_DNA"/>
</dbReference>